<gene>
    <name evidence="1" type="ORF">FE257_004340</name>
</gene>
<proteinExistence type="predicted"/>
<evidence type="ECO:0000313" key="2">
    <source>
        <dbReference type="Proteomes" id="UP001194746"/>
    </source>
</evidence>
<name>A0AAD4GN42_ASPNN</name>
<dbReference type="Proteomes" id="UP001194746">
    <property type="component" value="Unassembled WGS sequence"/>
</dbReference>
<reference evidence="1" key="2">
    <citation type="submission" date="2020-02" db="EMBL/GenBank/DDBJ databases">
        <authorList>
            <person name="Gilchrist C.L.M."/>
            <person name="Chooi Y.-H."/>
        </authorList>
    </citation>
    <scope>NUCLEOTIDE SEQUENCE</scope>
    <source>
        <strain evidence="1">MST-FP2251</strain>
    </source>
</reference>
<dbReference type="AlphaFoldDB" id="A0AAD4GN42"/>
<protein>
    <submittedName>
        <fullName evidence="1">Uncharacterized protein</fullName>
    </submittedName>
</protein>
<accession>A0AAD4GN42</accession>
<organism evidence="1 2">
    <name type="scientific">Aspergillus nanangensis</name>
    <dbReference type="NCBI Taxonomy" id="2582783"/>
    <lineage>
        <taxon>Eukaryota</taxon>
        <taxon>Fungi</taxon>
        <taxon>Dikarya</taxon>
        <taxon>Ascomycota</taxon>
        <taxon>Pezizomycotina</taxon>
        <taxon>Eurotiomycetes</taxon>
        <taxon>Eurotiomycetidae</taxon>
        <taxon>Eurotiales</taxon>
        <taxon>Aspergillaceae</taxon>
        <taxon>Aspergillus</taxon>
        <taxon>Aspergillus subgen. Circumdati</taxon>
    </lineage>
</organism>
<comment type="caution">
    <text evidence="1">The sequence shown here is derived from an EMBL/GenBank/DDBJ whole genome shotgun (WGS) entry which is preliminary data.</text>
</comment>
<dbReference type="EMBL" id="VCAU01000193">
    <property type="protein sequence ID" value="KAF9883000.1"/>
    <property type="molecule type" value="Genomic_DNA"/>
</dbReference>
<keyword evidence="2" id="KW-1185">Reference proteome</keyword>
<sequence>MDDKKCLQFLSPETIQQAIEDRNTRYLTLKTGLQLLAEEGKTLDILNEKIGIYHKFGPKAGGPFEEYSQKGRLPPHWIYRGRFPGIWCTLFSPWCTLGVMPIVVREENFGQLKINPGFKLYDPKSKRCQDLWLQWNNAENRAKPNSWEAEVNSNSESMEKRVGEQLKAPNHFQFYREHGFGAIIGYHDYIAIVIIDANAVCALHDARDQLSAHWQLH</sequence>
<reference evidence="1" key="1">
    <citation type="journal article" date="2019" name="Beilstein J. Org. Chem.">
        <title>Nanangenines: drimane sesquiterpenoids as the dominant metabolite cohort of a novel Australian fungus, Aspergillus nanangensis.</title>
        <authorList>
            <person name="Lacey H.J."/>
            <person name="Gilchrist C.L.M."/>
            <person name="Crombie A."/>
            <person name="Kalaitzis J.A."/>
            <person name="Vuong D."/>
            <person name="Rutledge P.J."/>
            <person name="Turner P."/>
            <person name="Pitt J.I."/>
            <person name="Lacey E."/>
            <person name="Chooi Y.H."/>
            <person name="Piggott A.M."/>
        </authorList>
    </citation>
    <scope>NUCLEOTIDE SEQUENCE</scope>
    <source>
        <strain evidence="1">MST-FP2251</strain>
    </source>
</reference>
<evidence type="ECO:0000313" key="1">
    <source>
        <dbReference type="EMBL" id="KAF9883000.1"/>
    </source>
</evidence>